<dbReference type="InterPro" id="IPR025388">
    <property type="entry name" value="Alginate_export_dom"/>
</dbReference>
<keyword evidence="1" id="KW-0732">Signal</keyword>
<evidence type="ECO:0000313" key="4">
    <source>
        <dbReference type="Proteomes" id="UP001165367"/>
    </source>
</evidence>
<gene>
    <name evidence="3" type="ORF">LZZ85_04410</name>
</gene>
<accession>A0ABS9KMF6</accession>
<comment type="caution">
    <text evidence="3">The sequence shown here is derived from an EMBL/GenBank/DDBJ whole genome shotgun (WGS) entry which is preliminary data.</text>
</comment>
<feature type="domain" description="Alginate export" evidence="2">
    <location>
        <begin position="24"/>
        <end position="164"/>
    </location>
</feature>
<keyword evidence="4" id="KW-1185">Reference proteome</keyword>
<feature type="chain" id="PRO_5045445454" evidence="1">
    <location>
        <begin position="24"/>
        <end position="438"/>
    </location>
</feature>
<evidence type="ECO:0000256" key="1">
    <source>
        <dbReference type="SAM" id="SignalP"/>
    </source>
</evidence>
<dbReference type="Pfam" id="PF13372">
    <property type="entry name" value="Alginate_exp"/>
    <property type="match status" value="1"/>
</dbReference>
<name>A0ABS9KMF6_9BACT</name>
<feature type="signal peptide" evidence="1">
    <location>
        <begin position="1"/>
        <end position="23"/>
    </location>
</feature>
<evidence type="ECO:0000313" key="3">
    <source>
        <dbReference type="EMBL" id="MCG2613507.1"/>
    </source>
</evidence>
<proteinExistence type="predicted"/>
<evidence type="ECO:0000259" key="2">
    <source>
        <dbReference type="Pfam" id="PF13372"/>
    </source>
</evidence>
<sequence length="438" mass="48698">MRIKRTRSMLMLTACIISITGKAQLSLSGQLRTRTEWRDGQGAPLSRGQRPAVFTSQRSRLGLLFNTPRIKTNLTFQDVRVWGQDASMINRTTAAANNGFMLHEAWAEIVLSDTASKKNPLQLKLGRQELIYDDQRLLGNLDWLQQGRRHDAAVLKYTHERFALHTGGAFNQNKEQGSGTVYDNTPPGAYTASTNGAPMYKSMEFLHASLRQPKGKISLLFFADQFNTYLTDTAGGNISKTLTTGSWSRFTTGIYLTHTFNTIELSASAYHQFGKNGFGKKINGRLFSIAGSYNPGRLSVGAGTDITTPQFDPLYGTPHKFWGLMDYFYAGSLFGNNGLADYYIKTKIKTSDRLLIAADFHQFSPASSVAGYSRSYGQETDIVATYTLTKEISFEAGYSHFFSDPLLSSPAAKNIVNAKSQANWAYLMINIKPSFLFK</sequence>
<dbReference type="Proteomes" id="UP001165367">
    <property type="component" value="Unassembled WGS sequence"/>
</dbReference>
<organism evidence="3 4">
    <name type="scientific">Terrimonas ginsenosidimutans</name>
    <dbReference type="NCBI Taxonomy" id="2908004"/>
    <lineage>
        <taxon>Bacteria</taxon>
        <taxon>Pseudomonadati</taxon>
        <taxon>Bacteroidota</taxon>
        <taxon>Chitinophagia</taxon>
        <taxon>Chitinophagales</taxon>
        <taxon>Chitinophagaceae</taxon>
        <taxon>Terrimonas</taxon>
    </lineage>
</organism>
<reference evidence="3" key="1">
    <citation type="submission" date="2022-01" db="EMBL/GenBank/DDBJ databases">
        <authorList>
            <person name="Jo J.-H."/>
            <person name="Im W.-T."/>
        </authorList>
    </citation>
    <scope>NUCLEOTIDE SEQUENCE</scope>
    <source>
        <strain evidence="3">NA20</strain>
    </source>
</reference>
<protein>
    <submittedName>
        <fullName evidence="3">Alginate export family protein</fullName>
    </submittedName>
</protein>
<dbReference type="EMBL" id="JAKLTR010000002">
    <property type="protein sequence ID" value="MCG2613507.1"/>
    <property type="molecule type" value="Genomic_DNA"/>
</dbReference>
<dbReference type="RefSeq" id="WP_237868736.1">
    <property type="nucleotide sequence ID" value="NZ_JAKLTR010000002.1"/>
</dbReference>